<dbReference type="InterPro" id="IPR005845">
    <property type="entry name" value="A-D-PHexomutase_a/b/a-II"/>
</dbReference>
<feature type="domain" description="Alpha-D-phosphohexomutase alpha/beta/alpha" evidence="10">
    <location>
        <begin position="87"/>
        <end position="219"/>
    </location>
</feature>
<dbReference type="AlphaFoldDB" id="A0A420XMH1"/>
<dbReference type="GO" id="GO:0005975">
    <property type="term" value="P:carbohydrate metabolic process"/>
    <property type="evidence" value="ECO:0007669"/>
    <property type="project" value="InterPro"/>
</dbReference>
<comment type="cofactor">
    <cofactor evidence="1">
        <name>Mg(2+)</name>
        <dbReference type="ChEBI" id="CHEBI:18420"/>
    </cofactor>
</comment>
<feature type="region of interest" description="Disordered" evidence="8">
    <location>
        <begin position="1"/>
        <end position="44"/>
    </location>
</feature>
<accession>A0A420XMH1</accession>
<dbReference type="Gene3D" id="3.30.310.50">
    <property type="entry name" value="Alpha-D-phosphohexomutase, C-terminal domain"/>
    <property type="match status" value="1"/>
</dbReference>
<feature type="compositionally biased region" description="Basic and acidic residues" evidence="8">
    <location>
        <begin position="26"/>
        <end position="41"/>
    </location>
</feature>
<evidence type="ECO:0000259" key="9">
    <source>
        <dbReference type="Pfam" id="PF00408"/>
    </source>
</evidence>
<evidence type="ECO:0000256" key="4">
    <source>
        <dbReference type="ARBA" id="ARBA00022723"/>
    </source>
</evidence>
<dbReference type="PANTHER" id="PTHR45745">
    <property type="entry name" value="PHOSPHOMANNOMUTASE 45A"/>
    <property type="match status" value="1"/>
</dbReference>
<evidence type="ECO:0000256" key="8">
    <source>
        <dbReference type="SAM" id="MobiDB-lite"/>
    </source>
</evidence>
<dbReference type="InterPro" id="IPR005846">
    <property type="entry name" value="A-D-PHexomutase_a/b/a-III"/>
</dbReference>
<dbReference type="SUPFAM" id="SSF53738">
    <property type="entry name" value="Phosphoglucomutase, first 3 domains"/>
    <property type="match status" value="3"/>
</dbReference>
<dbReference type="InterPro" id="IPR036900">
    <property type="entry name" value="A-D-PHexomutase_C_sf"/>
</dbReference>
<dbReference type="RefSeq" id="WP_231121950.1">
    <property type="nucleotide sequence ID" value="NZ_RBWV01000014.1"/>
</dbReference>
<evidence type="ECO:0000259" key="10">
    <source>
        <dbReference type="Pfam" id="PF02878"/>
    </source>
</evidence>
<dbReference type="InParanoid" id="A0A420XMH1"/>
<feature type="domain" description="Alpha-D-phosphohexomutase C-terminal" evidence="9">
    <location>
        <begin position="487"/>
        <end position="566"/>
    </location>
</feature>
<dbReference type="PRINTS" id="PR00509">
    <property type="entry name" value="PGMPMM"/>
</dbReference>
<organism evidence="13 14">
    <name type="scientific">Motilibacter peucedani</name>
    <dbReference type="NCBI Taxonomy" id="598650"/>
    <lineage>
        <taxon>Bacteria</taxon>
        <taxon>Bacillati</taxon>
        <taxon>Actinomycetota</taxon>
        <taxon>Actinomycetes</taxon>
        <taxon>Motilibacterales</taxon>
        <taxon>Motilibacteraceae</taxon>
        <taxon>Motilibacter</taxon>
    </lineage>
</organism>
<dbReference type="InterPro" id="IPR005844">
    <property type="entry name" value="A-D-PHexomutase_a/b/a-I"/>
</dbReference>
<evidence type="ECO:0000256" key="3">
    <source>
        <dbReference type="ARBA" id="ARBA00022553"/>
    </source>
</evidence>
<evidence type="ECO:0000256" key="7">
    <source>
        <dbReference type="RuleBase" id="RU004326"/>
    </source>
</evidence>
<evidence type="ECO:0000256" key="1">
    <source>
        <dbReference type="ARBA" id="ARBA00001946"/>
    </source>
</evidence>
<dbReference type="CDD" id="cd05799">
    <property type="entry name" value="PGM2"/>
    <property type="match status" value="1"/>
</dbReference>
<comment type="caution">
    <text evidence="13">The sequence shown here is derived from an EMBL/GenBank/DDBJ whole genome shotgun (WGS) entry which is preliminary data.</text>
</comment>
<gene>
    <name evidence="13" type="ORF">CLV35_3320</name>
</gene>
<keyword evidence="5 7" id="KW-0460">Magnesium</keyword>
<dbReference type="Proteomes" id="UP000281955">
    <property type="component" value="Unassembled WGS sequence"/>
</dbReference>
<sequence length="583" mass="60958">MSELPATSDESQAGDQQRMPDATRNAPDRQPEPREHRHSEDTVDVTDLAQAWLSEDPDPVTRAELQALLAAPDPVAALSDRFQGSLEFGTAGLRGEVGVGPNRMNRLVVTRATAGLVAYLRLHGGRSVVIGYDARNRSADFARDAASVVAGAGLEALLLPGPLPTPVLAFAVRHLGASAGVMVTASHNPAADNGYKVYLGDGSLIVPPADVEISREIKAVGPYFSIPRAETWTTLGDDVVDAYVARAVSVLDPATPRDLVTVYTPMHGVGGAVSARAVAAAGFPAPQVVSAQAEPDPEFPTVSFPNPEEPGALDLLLELAREHSADLAVANDPDADRLAVAVPDRNGTWRALTGDELGALLATHLLRRGRVEGGSLASSLVSSSLLGTIAAAAGVGYSSTLTGFKWISKVPALRFGYEEALGYCVDPEGVKDKDGISATLVALEMAAVAKAAGRTLLDELDDLYRAHGVHLTGQVSLRFTDLSRIGAAVERLRAEPPESLGGLTVTGVDDLSRGVDGLPPTDGLRFRLQDGARVIVRPSGTEPKVKAYLEVVRPVEGDDVAAAVAAATEVRSRLADGVRALLA</sequence>
<dbReference type="GO" id="GO:0008973">
    <property type="term" value="F:phosphopentomutase activity"/>
    <property type="evidence" value="ECO:0007669"/>
    <property type="project" value="TreeGrafter"/>
</dbReference>
<name>A0A420XMH1_9ACTN</name>
<feature type="domain" description="Alpha-D-phosphohexomutase alpha/beta/alpha" evidence="12">
    <location>
        <begin position="353"/>
        <end position="462"/>
    </location>
</feature>
<evidence type="ECO:0000256" key="2">
    <source>
        <dbReference type="ARBA" id="ARBA00010231"/>
    </source>
</evidence>
<dbReference type="Pfam" id="PF02879">
    <property type="entry name" value="PGM_PMM_II"/>
    <property type="match status" value="1"/>
</dbReference>
<evidence type="ECO:0000259" key="11">
    <source>
        <dbReference type="Pfam" id="PF02879"/>
    </source>
</evidence>
<protein>
    <submittedName>
        <fullName evidence="13">Phosphomannomutase</fullName>
    </submittedName>
</protein>
<evidence type="ECO:0000313" key="13">
    <source>
        <dbReference type="EMBL" id="RKS71520.1"/>
    </source>
</evidence>
<dbReference type="Pfam" id="PF02880">
    <property type="entry name" value="PGM_PMM_III"/>
    <property type="match status" value="1"/>
</dbReference>
<dbReference type="GO" id="GO:0000287">
    <property type="term" value="F:magnesium ion binding"/>
    <property type="evidence" value="ECO:0007669"/>
    <property type="project" value="InterPro"/>
</dbReference>
<evidence type="ECO:0000256" key="5">
    <source>
        <dbReference type="ARBA" id="ARBA00022842"/>
    </source>
</evidence>
<dbReference type="FunCoup" id="A0A420XMH1">
    <property type="interactions" value="170"/>
</dbReference>
<dbReference type="SUPFAM" id="SSF55957">
    <property type="entry name" value="Phosphoglucomutase, C-terminal domain"/>
    <property type="match status" value="1"/>
</dbReference>
<reference evidence="13 14" key="1">
    <citation type="submission" date="2018-10" db="EMBL/GenBank/DDBJ databases">
        <title>Genomic Encyclopedia of Archaeal and Bacterial Type Strains, Phase II (KMG-II): from individual species to whole genera.</title>
        <authorList>
            <person name="Goeker M."/>
        </authorList>
    </citation>
    <scope>NUCLEOTIDE SEQUENCE [LARGE SCALE GENOMIC DNA]</scope>
    <source>
        <strain evidence="13 14">RP-AC37</strain>
    </source>
</reference>
<keyword evidence="14" id="KW-1185">Reference proteome</keyword>
<feature type="domain" description="Alpha-D-phosphohexomutase alpha/beta/alpha" evidence="11">
    <location>
        <begin position="242"/>
        <end position="346"/>
    </location>
</feature>
<comment type="similarity">
    <text evidence="2 7">Belongs to the phosphohexose mutase family.</text>
</comment>
<proteinExistence type="inferred from homology"/>
<keyword evidence="4 7" id="KW-0479">Metal-binding</keyword>
<dbReference type="Pfam" id="PF02878">
    <property type="entry name" value="PGM_PMM_I"/>
    <property type="match status" value="1"/>
</dbReference>
<dbReference type="InterPro" id="IPR016055">
    <property type="entry name" value="A-D-PHexomutase_a/b/a-I/II/III"/>
</dbReference>
<dbReference type="GO" id="GO:0006166">
    <property type="term" value="P:purine ribonucleoside salvage"/>
    <property type="evidence" value="ECO:0007669"/>
    <property type="project" value="TreeGrafter"/>
</dbReference>
<dbReference type="EMBL" id="RBWV01000014">
    <property type="protein sequence ID" value="RKS71520.1"/>
    <property type="molecule type" value="Genomic_DNA"/>
</dbReference>
<evidence type="ECO:0000313" key="14">
    <source>
        <dbReference type="Proteomes" id="UP000281955"/>
    </source>
</evidence>
<keyword evidence="3" id="KW-0597">Phosphoprotein</keyword>
<dbReference type="Pfam" id="PF00408">
    <property type="entry name" value="PGM_PMM_IV"/>
    <property type="match status" value="1"/>
</dbReference>
<evidence type="ECO:0000256" key="6">
    <source>
        <dbReference type="ARBA" id="ARBA00023235"/>
    </source>
</evidence>
<dbReference type="InterPro" id="IPR005843">
    <property type="entry name" value="A-D-PHexomutase_C"/>
</dbReference>
<dbReference type="InterPro" id="IPR016066">
    <property type="entry name" value="A-D-PHexomutase_CS"/>
</dbReference>
<dbReference type="Gene3D" id="3.40.120.10">
    <property type="entry name" value="Alpha-D-Glucose-1,6-Bisphosphate, subunit A, domain 3"/>
    <property type="match status" value="3"/>
</dbReference>
<dbReference type="PANTHER" id="PTHR45745:SF1">
    <property type="entry name" value="PHOSPHOGLUCOMUTASE 2B-RELATED"/>
    <property type="match status" value="1"/>
</dbReference>
<keyword evidence="6" id="KW-0413">Isomerase</keyword>
<dbReference type="InterPro" id="IPR005841">
    <property type="entry name" value="Alpha-D-phosphohexomutase_SF"/>
</dbReference>
<dbReference type="PROSITE" id="PS00710">
    <property type="entry name" value="PGM_PMM"/>
    <property type="match status" value="1"/>
</dbReference>
<evidence type="ECO:0000259" key="12">
    <source>
        <dbReference type="Pfam" id="PF02880"/>
    </source>
</evidence>